<comment type="similarity">
    <text evidence="2">Belongs to the bacterial solute-binding protein 1 family.</text>
</comment>
<keyword evidence="3" id="KW-0813">Transport</keyword>
<comment type="function">
    <text evidence="5">Part of a binding-protein-dependent transport system for a sugar.</text>
</comment>
<dbReference type="PROSITE" id="PS01037">
    <property type="entry name" value="SBP_BACTERIAL_1"/>
    <property type="match status" value="1"/>
</dbReference>
<dbReference type="OrthoDB" id="5897001at2"/>
<dbReference type="Proteomes" id="UP000068382">
    <property type="component" value="Unassembled WGS sequence"/>
</dbReference>
<keyword evidence="4 7" id="KW-0732">Signal</keyword>
<keyword evidence="9" id="KW-1185">Reference proteome</keyword>
<evidence type="ECO:0000256" key="6">
    <source>
        <dbReference type="ARBA" id="ARBA00049753"/>
    </source>
</evidence>
<dbReference type="InterPro" id="IPR006059">
    <property type="entry name" value="SBP"/>
</dbReference>
<gene>
    <name evidence="8" type="primary">msmE_2</name>
    <name evidence="8" type="ORF">TRIHO_35990</name>
</gene>
<name>A0A132BT97_9RHOB</name>
<feature type="chain" id="PRO_5007288489" description="Probable sugar-binding periplasmic protein" evidence="7">
    <location>
        <begin position="23"/>
        <end position="417"/>
    </location>
</feature>
<dbReference type="AlphaFoldDB" id="A0A132BT97"/>
<evidence type="ECO:0000256" key="2">
    <source>
        <dbReference type="ARBA" id="ARBA00008520"/>
    </source>
</evidence>
<sequence length="417" mass="45144">MKRNFMMAALTGTALVATSALAEDATLTVESWRNDDLTLWQDKIIPAFEATHPGIKIKFSPSAPTEYNAVLNSKLDAGSAGDLITCRPFDASLALYEAGHLAALDDMTAMGNFSDVAKSAWQTDDGSASFCVPMASVIHGFIYNKDAFAELGLDVPTTEDEFFAALETIKEDGNYIPMAMGTNDQWEAATMGYNNIGPNYWKGEEGRKALIAGEQKLTEEQWVAPYATLAKWADYLGDGFEAQTYPDSQNLFTLGRAAIYPAGSWEISGFNAQADFEMGAFKPPVRAAGDTCYISDHTDIGIGMNASTAHPEAAKAFLSWVASPEFAEIFGNALPGFFPLSNAPVELEDPLAKEFVSWRGECESTIRSTYQILSRGTPNLENETWGASAAAIKGTETPEALAEELQSGLASWYEPQQ</sequence>
<evidence type="ECO:0000256" key="1">
    <source>
        <dbReference type="ARBA" id="ARBA00004418"/>
    </source>
</evidence>
<evidence type="ECO:0000313" key="8">
    <source>
        <dbReference type="EMBL" id="KUP91436.1"/>
    </source>
</evidence>
<accession>A0A132BT97</accession>
<dbReference type="Gene3D" id="3.40.190.10">
    <property type="entry name" value="Periplasmic binding protein-like II"/>
    <property type="match status" value="2"/>
</dbReference>
<evidence type="ECO:0000256" key="5">
    <source>
        <dbReference type="ARBA" id="ARBA00049629"/>
    </source>
</evidence>
<evidence type="ECO:0000313" key="9">
    <source>
        <dbReference type="Proteomes" id="UP000068382"/>
    </source>
</evidence>
<proteinExistence type="inferred from homology"/>
<evidence type="ECO:0000256" key="7">
    <source>
        <dbReference type="SAM" id="SignalP"/>
    </source>
</evidence>
<dbReference type="PANTHER" id="PTHR43649:SF28">
    <property type="entry name" value="BINDING PROTEIN COMPONENT OF ABC SUGAR TRANSPORTER-RELATED"/>
    <property type="match status" value="1"/>
</dbReference>
<dbReference type="PANTHER" id="PTHR43649">
    <property type="entry name" value="ARABINOSE-BINDING PROTEIN-RELATED"/>
    <property type="match status" value="1"/>
</dbReference>
<feature type="signal peptide" evidence="7">
    <location>
        <begin position="1"/>
        <end position="22"/>
    </location>
</feature>
<dbReference type="EMBL" id="LPUY01000095">
    <property type="protein sequence ID" value="KUP91436.1"/>
    <property type="molecule type" value="Genomic_DNA"/>
</dbReference>
<evidence type="ECO:0000256" key="3">
    <source>
        <dbReference type="ARBA" id="ARBA00022448"/>
    </source>
</evidence>
<reference evidence="8 9" key="1">
    <citation type="submission" date="2015-12" db="EMBL/GenBank/DDBJ databases">
        <title>Genome sequence of the marine Rhodobacteraceae strain O3.65, Candidatus Tritonibacter horizontis.</title>
        <authorList>
            <person name="Poehlein A."/>
            <person name="Giebel H.A."/>
            <person name="Voget S."/>
            <person name="Brinkhoff T."/>
        </authorList>
    </citation>
    <scope>NUCLEOTIDE SEQUENCE [LARGE SCALE GENOMIC DNA]</scope>
    <source>
        <strain evidence="8 9">O3.65</strain>
    </source>
</reference>
<organism evidence="8 9">
    <name type="scientific">Tritonibacter horizontis</name>
    <dbReference type="NCBI Taxonomy" id="1768241"/>
    <lineage>
        <taxon>Bacteria</taxon>
        <taxon>Pseudomonadati</taxon>
        <taxon>Pseudomonadota</taxon>
        <taxon>Alphaproteobacteria</taxon>
        <taxon>Rhodobacterales</taxon>
        <taxon>Paracoccaceae</taxon>
        <taxon>Tritonibacter</taxon>
    </lineage>
</organism>
<dbReference type="GO" id="GO:0042597">
    <property type="term" value="C:periplasmic space"/>
    <property type="evidence" value="ECO:0007669"/>
    <property type="project" value="UniProtKB-SubCell"/>
</dbReference>
<dbReference type="InterPro" id="IPR050490">
    <property type="entry name" value="Bact_solute-bd_prot1"/>
</dbReference>
<dbReference type="PATRIC" id="fig|1768241.3.peg.3756"/>
<dbReference type="RefSeq" id="WP_068246920.1">
    <property type="nucleotide sequence ID" value="NZ_LPUY01000095.1"/>
</dbReference>
<protein>
    <recommendedName>
        <fullName evidence="6">Probable sugar-binding periplasmic protein</fullName>
    </recommendedName>
</protein>
<comment type="caution">
    <text evidence="8">The sequence shown here is derived from an EMBL/GenBank/DDBJ whole genome shotgun (WGS) entry which is preliminary data.</text>
</comment>
<evidence type="ECO:0000256" key="4">
    <source>
        <dbReference type="ARBA" id="ARBA00022729"/>
    </source>
</evidence>
<dbReference type="InterPro" id="IPR006061">
    <property type="entry name" value="SBP_1_CS"/>
</dbReference>
<comment type="subcellular location">
    <subcellularLocation>
        <location evidence="1">Periplasm</location>
    </subcellularLocation>
</comment>
<dbReference type="GO" id="GO:0055085">
    <property type="term" value="P:transmembrane transport"/>
    <property type="evidence" value="ECO:0007669"/>
    <property type="project" value="InterPro"/>
</dbReference>
<dbReference type="Pfam" id="PF01547">
    <property type="entry name" value="SBP_bac_1"/>
    <property type="match status" value="1"/>
</dbReference>
<dbReference type="SUPFAM" id="SSF53850">
    <property type="entry name" value="Periplasmic binding protein-like II"/>
    <property type="match status" value="1"/>
</dbReference>